<name>A0ABR6SD54_ANAVA</name>
<sequence length="122" mass="14926">MEYLQRWEQYAPEAYNAIRRNTDDVSEIALHTGWAEFRIRRIKNHVFYRQHQLDDRFDYFDPDPDIADAWFRLQQGNYLAEDLRLLEHEYFESRFEVIFNTDYRTAHHATIRSGRLWSPPEG</sequence>
<protein>
    <submittedName>
        <fullName evidence="1">Uncharacterized protein</fullName>
    </submittedName>
</protein>
<dbReference type="GeneID" id="58725548"/>
<dbReference type="Proteomes" id="UP000570851">
    <property type="component" value="Unassembled WGS sequence"/>
</dbReference>
<dbReference type="EMBL" id="JACKZP010000101">
    <property type="protein sequence ID" value="MBC1304332.1"/>
    <property type="molecule type" value="Genomic_DNA"/>
</dbReference>
<gene>
    <name evidence="1" type="ORF">GNE12_20665</name>
</gene>
<accession>A0ABR6SD54</accession>
<organism evidence="1 2">
    <name type="scientific">Trichormus variabilis N2B</name>
    <dbReference type="NCBI Taxonomy" id="2681315"/>
    <lineage>
        <taxon>Bacteria</taxon>
        <taxon>Bacillati</taxon>
        <taxon>Cyanobacteriota</taxon>
        <taxon>Cyanophyceae</taxon>
        <taxon>Nostocales</taxon>
        <taxon>Nostocaceae</taxon>
        <taxon>Trichormus</taxon>
    </lineage>
</organism>
<evidence type="ECO:0000313" key="2">
    <source>
        <dbReference type="Proteomes" id="UP000570851"/>
    </source>
</evidence>
<dbReference type="RefSeq" id="WP_011319546.1">
    <property type="nucleotide sequence ID" value="NZ_JACKZP010000101.1"/>
</dbReference>
<proteinExistence type="predicted"/>
<reference evidence="1 2" key="1">
    <citation type="submission" date="2019-11" db="EMBL/GenBank/DDBJ databases">
        <title>Comparison of genomes from free-living endosymbiotic cyanobacteria isolated from Azolla.</title>
        <authorList>
            <person name="Thiel T."/>
            <person name="Pratte B."/>
        </authorList>
    </citation>
    <scope>NUCLEOTIDE SEQUENCE [LARGE SCALE GENOMIC DNA]</scope>
    <source>
        <strain evidence="1 2">N2B</strain>
    </source>
</reference>
<evidence type="ECO:0000313" key="1">
    <source>
        <dbReference type="EMBL" id="MBC1304332.1"/>
    </source>
</evidence>
<comment type="caution">
    <text evidence="1">The sequence shown here is derived from an EMBL/GenBank/DDBJ whole genome shotgun (WGS) entry which is preliminary data.</text>
</comment>
<keyword evidence="2" id="KW-1185">Reference proteome</keyword>